<keyword evidence="7 8" id="KW-0503">Monooxygenase</keyword>
<dbReference type="EC" id="1.-.-.-" evidence="8"/>
<evidence type="ECO:0000256" key="1">
    <source>
        <dbReference type="ARBA" id="ARBA00001974"/>
    </source>
</evidence>
<dbReference type="FunFam" id="3.50.50.60:FF:000138">
    <property type="entry name" value="Flavin-containing monooxygenase"/>
    <property type="match status" value="1"/>
</dbReference>
<evidence type="ECO:0000256" key="7">
    <source>
        <dbReference type="ARBA" id="ARBA00023033"/>
    </source>
</evidence>
<evidence type="ECO:0000313" key="9">
    <source>
        <dbReference type="EMBL" id="KAG5680244.1"/>
    </source>
</evidence>
<dbReference type="AlphaFoldDB" id="A0A9J6CDR4"/>
<accession>A0A9J6CDR4</accession>
<evidence type="ECO:0000256" key="5">
    <source>
        <dbReference type="ARBA" id="ARBA00022857"/>
    </source>
</evidence>
<name>A0A9J6CDR4_POLVA</name>
<dbReference type="PRINTS" id="PR00370">
    <property type="entry name" value="FMOXYGENASE"/>
</dbReference>
<keyword evidence="6 8" id="KW-0560">Oxidoreductase</keyword>
<dbReference type="GO" id="GO:0050660">
    <property type="term" value="F:flavin adenine dinucleotide binding"/>
    <property type="evidence" value="ECO:0007669"/>
    <property type="project" value="InterPro"/>
</dbReference>
<dbReference type="SUPFAM" id="SSF51905">
    <property type="entry name" value="FAD/NAD(P)-binding domain"/>
    <property type="match status" value="2"/>
</dbReference>
<dbReference type="PIRSF" id="PIRSF000332">
    <property type="entry name" value="FMO"/>
    <property type="match status" value="1"/>
</dbReference>
<dbReference type="EMBL" id="JADBJN010000001">
    <property type="protein sequence ID" value="KAG5680244.1"/>
    <property type="molecule type" value="Genomic_DNA"/>
</dbReference>
<dbReference type="GO" id="GO:0004499">
    <property type="term" value="F:N,N-dimethylaniline monooxygenase activity"/>
    <property type="evidence" value="ECO:0007669"/>
    <property type="project" value="InterPro"/>
</dbReference>
<protein>
    <recommendedName>
        <fullName evidence="8">Flavin-containing monooxygenase</fullName>
        <ecNumber evidence="8">1.-.-.-</ecNumber>
    </recommendedName>
</protein>
<organism evidence="9 10">
    <name type="scientific">Polypedilum vanderplanki</name>
    <name type="common">Sleeping chironomid midge</name>
    <dbReference type="NCBI Taxonomy" id="319348"/>
    <lineage>
        <taxon>Eukaryota</taxon>
        <taxon>Metazoa</taxon>
        <taxon>Ecdysozoa</taxon>
        <taxon>Arthropoda</taxon>
        <taxon>Hexapoda</taxon>
        <taxon>Insecta</taxon>
        <taxon>Pterygota</taxon>
        <taxon>Neoptera</taxon>
        <taxon>Endopterygota</taxon>
        <taxon>Diptera</taxon>
        <taxon>Nematocera</taxon>
        <taxon>Chironomoidea</taxon>
        <taxon>Chironomidae</taxon>
        <taxon>Chironominae</taxon>
        <taxon>Polypedilum</taxon>
        <taxon>Polypedilum</taxon>
    </lineage>
</organism>
<dbReference type="PANTHER" id="PTHR23023">
    <property type="entry name" value="DIMETHYLANILINE MONOOXYGENASE"/>
    <property type="match status" value="1"/>
</dbReference>
<dbReference type="OrthoDB" id="66881at2759"/>
<evidence type="ECO:0000256" key="8">
    <source>
        <dbReference type="RuleBase" id="RU361177"/>
    </source>
</evidence>
<evidence type="ECO:0000256" key="6">
    <source>
        <dbReference type="ARBA" id="ARBA00023002"/>
    </source>
</evidence>
<dbReference type="InterPro" id="IPR000960">
    <property type="entry name" value="Flavin_mOase"/>
</dbReference>
<keyword evidence="5" id="KW-0521">NADP</keyword>
<keyword evidence="4 8" id="KW-0274">FAD</keyword>
<sequence>MKRVCVVGAGAAGICAVKNCLEQGLDVIAFEQSKEIGGTWVYTDKTGKDENGLDIHSSMYRSLHTNLPKELMSFPDFPFPPQVKSYLPAQDVLDYLNLYADTFNVRTKIKFQHHVLRIRPLLIDDSWEMIVKNLITNINETLIFDYVLVCNGHFSVPHMPQFEGQKVFKGSQIHSHEYRIPNVFTDQRVLVIGAGSSGTDLSQEISSKAEKVFWSHHLKSHVNLKMTNIIQKPDISKFSEDGVLFSDGTFEKINAVVYCTGYEFTFPFLSVDSHVSCYENYVQPLYKHCININRPSLAFIGLIFLNCPFQTFDLQLRFILKFLTCKKPLPSRDEMLEDTEKDMNERWARGVQRRKAHSLGEGIQEKYYADLAVTADIEPIKPYVTKMYNETRRNKQNDLATFRNYKFTIIDDENFETTLLLS</sequence>
<evidence type="ECO:0000256" key="3">
    <source>
        <dbReference type="ARBA" id="ARBA00022630"/>
    </source>
</evidence>
<evidence type="ECO:0000256" key="4">
    <source>
        <dbReference type="ARBA" id="ARBA00022827"/>
    </source>
</evidence>
<proteinExistence type="inferred from homology"/>
<dbReference type="InterPro" id="IPR050346">
    <property type="entry name" value="FMO-like"/>
</dbReference>
<comment type="cofactor">
    <cofactor evidence="1 8">
        <name>FAD</name>
        <dbReference type="ChEBI" id="CHEBI:57692"/>
    </cofactor>
</comment>
<dbReference type="InterPro" id="IPR020946">
    <property type="entry name" value="Flavin_mOase-like"/>
</dbReference>
<evidence type="ECO:0000256" key="2">
    <source>
        <dbReference type="ARBA" id="ARBA00009183"/>
    </source>
</evidence>
<dbReference type="GO" id="GO:0050661">
    <property type="term" value="F:NADP binding"/>
    <property type="evidence" value="ECO:0007669"/>
    <property type="project" value="InterPro"/>
</dbReference>
<dbReference type="Proteomes" id="UP001107558">
    <property type="component" value="Chromosome 1"/>
</dbReference>
<reference evidence="9" key="1">
    <citation type="submission" date="2021-03" db="EMBL/GenBank/DDBJ databases">
        <title>Chromosome level genome of the anhydrobiotic midge Polypedilum vanderplanki.</title>
        <authorList>
            <person name="Yoshida Y."/>
            <person name="Kikawada T."/>
            <person name="Gusev O."/>
        </authorList>
    </citation>
    <scope>NUCLEOTIDE SEQUENCE</scope>
    <source>
        <strain evidence="9">NIAS01</strain>
        <tissue evidence="9">Whole body or cell culture</tissue>
    </source>
</reference>
<comment type="similarity">
    <text evidence="2 8">Belongs to the FMO family.</text>
</comment>
<keyword evidence="10" id="KW-1185">Reference proteome</keyword>
<keyword evidence="3 8" id="KW-0285">Flavoprotein</keyword>
<comment type="caution">
    <text evidence="9">The sequence shown here is derived from an EMBL/GenBank/DDBJ whole genome shotgun (WGS) entry which is preliminary data.</text>
</comment>
<gene>
    <name evidence="9" type="ORF">PVAND_009766</name>
</gene>
<dbReference type="Gene3D" id="3.50.50.60">
    <property type="entry name" value="FAD/NAD(P)-binding domain"/>
    <property type="match status" value="2"/>
</dbReference>
<evidence type="ECO:0000313" key="10">
    <source>
        <dbReference type="Proteomes" id="UP001107558"/>
    </source>
</evidence>
<dbReference type="Pfam" id="PF00743">
    <property type="entry name" value="FMO-like"/>
    <property type="match status" value="2"/>
</dbReference>
<dbReference type="InterPro" id="IPR036188">
    <property type="entry name" value="FAD/NAD-bd_sf"/>
</dbReference>